<dbReference type="AlphaFoldDB" id="A0AA48KHE6"/>
<dbReference type="Gene3D" id="1.10.8.260">
    <property type="entry name" value="HI0933 insert domain-like"/>
    <property type="match status" value="1"/>
</dbReference>
<evidence type="ECO:0000259" key="4">
    <source>
        <dbReference type="Pfam" id="PF03486"/>
    </source>
</evidence>
<feature type="domain" description="RsdA/BaiN/AoA(So)-like insert" evidence="5">
    <location>
        <begin position="206"/>
        <end position="349"/>
    </location>
</feature>
<dbReference type="PRINTS" id="PR00411">
    <property type="entry name" value="PNDRDTASEI"/>
</dbReference>
<dbReference type="Pfam" id="PF22780">
    <property type="entry name" value="HI0933_like_1st"/>
    <property type="match status" value="1"/>
</dbReference>
<dbReference type="EMBL" id="AP027266">
    <property type="protein sequence ID" value="BDW84074.1"/>
    <property type="molecule type" value="Genomic_DNA"/>
</dbReference>
<keyword evidence="3" id="KW-0274">FAD</keyword>
<gene>
    <name evidence="6" type="ORF">MACH21_02510</name>
</gene>
<dbReference type="NCBIfam" id="TIGR03862">
    <property type="entry name" value="flavo_PP4765"/>
    <property type="match status" value="1"/>
</dbReference>
<dbReference type="InterPro" id="IPR022460">
    <property type="entry name" value="Flavoprotein_PP4765"/>
</dbReference>
<evidence type="ECO:0000313" key="6">
    <source>
        <dbReference type="EMBL" id="BDW84074.1"/>
    </source>
</evidence>
<name>A0AA48KHE6_9RHOB</name>
<dbReference type="InterPro" id="IPR055178">
    <property type="entry name" value="RsdA/BaiN/AoA(So)-like_dom"/>
</dbReference>
<dbReference type="Gene3D" id="2.40.30.10">
    <property type="entry name" value="Translation factors"/>
    <property type="match status" value="1"/>
</dbReference>
<dbReference type="Gene3D" id="3.50.50.60">
    <property type="entry name" value="FAD/NAD(P)-binding domain"/>
    <property type="match status" value="1"/>
</dbReference>
<accession>A0AA48KHE6</accession>
<dbReference type="PANTHER" id="PTHR42887:SF1">
    <property type="entry name" value="BLR3961 PROTEIN"/>
    <property type="match status" value="1"/>
</dbReference>
<dbReference type="InterPro" id="IPR023166">
    <property type="entry name" value="BaiN-like_dom_sf"/>
</dbReference>
<evidence type="ECO:0000259" key="5">
    <source>
        <dbReference type="Pfam" id="PF22780"/>
    </source>
</evidence>
<evidence type="ECO:0000256" key="2">
    <source>
        <dbReference type="ARBA" id="ARBA00022630"/>
    </source>
</evidence>
<feature type="domain" description="RsdA/BaiN/AoA(So)-like Rossmann fold-like" evidence="4">
    <location>
        <begin position="23"/>
        <end position="401"/>
    </location>
</feature>
<dbReference type="SUPFAM" id="SSF51905">
    <property type="entry name" value="FAD/NAD(P)-binding domain"/>
    <property type="match status" value="1"/>
</dbReference>
<dbReference type="KEGG" id="rmai:MACH21_02510"/>
<dbReference type="SUPFAM" id="SSF160996">
    <property type="entry name" value="HI0933 insert domain-like"/>
    <property type="match status" value="1"/>
</dbReference>
<protein>
    <submittedName>
        <fullName evidence="6">NAD(FAD)-utilizing dehydrogenase</fullName>
    </submittedName>
</protein>
<sequence>MTGETGAPGPLDKSWAPEAEQVDALVIGAGPAGLMAAETLVRAGRSVLVLEAKPSVGRKFLMAGKSGLNLTKDEAQDRFVSAYGAAAAWLEPMLAAMGPDAVKTWAGELGQEVFTGSSGRVFPVVMKASPLLRAWVRRVGAEIRPGWRWTGWSGGNWVFDTAAGVRRIVPRVVVLALGGASWARLGSDGAWAGLLSAKGVPLAPFRPANMGFVVDWSAHMTPVLGQPVKGVALRDGAGRWHRGEFVVSAHGVEGGGIYAVAADVRDGAPLIVDLLPDLSGEEVARRLAARPGKRTLAQHMAKVLRLDPVKRALVQEFGRPLPEGEGLARLLKGLEIRHAGPRPMDEAISTAGGVTRDAVDDGLMLRDLPGVFVAGEMLDWEAPTGGYLITGCLATGLWAGRHAAEWSR</sequence>
<dbReference type="PRINTS" id="PR00368">
    <property type="entry name" value="FADPNR"/>
</dbReference>
<evidence type="ECO:0000256" key="3">
    <source>
        <dbReference type="ARBA" id="ARBA00022827"/>
    </source>
</evidence>
<proteinExistence type="predicted"/>
<dbReference type="InterPro" id="IPR036188">
    <property type="entry name" value="FAD/NAD-bd_sf"/>
</dbReference>
<dbReference type="RefSeq" id="WP_338273625.1">
    <property type="nucleotide sequence ID" value="NZ_AP027266.1"/>
</dbReference>
<organism evidence="6 7">
    <name type="scientific">Roseicyclus marinus</name>
    <dbReference type="NCBI Taxonomy" id="2161673"/>
    <lineage>
        <taxon>Bacteria</taxon>
        <taxon>Pseudomonadati</taxon>
        <taxon>Pseudomonadota</taxon>
        <taxon>Alphaproteobacteria</taxon>
        <taxon>Rhodobacterales</taxon>
        <taxon>Roseobacteraceae</taxon>
        <taxon>Roseicyclus</taxon>
    </lineage>
</organism>
<reference evidence="6 7" key="1">
    <citation type="submission" date="2023-01" db="EMBL/GenBank/DDBJ databases">
        <title>Complete genome sequence of Roseicyclus marinus strain Dej080120_10.</title>
        <authorList>
            <person name="Ueki S."/>
            <person name="Maruyama F."/>
        </authorList>
    </citation>
    <scope>NUCLEOTIDE SEQUENCE [LARGE SCALE GENOMIC DNA]</scope>
    <source>
        <strain evidence="6 7">Dej080120_10</strain>
    </source>
</reference>
<dbReference type="Pfam" id="PF03486">
    <property type="entry name" value="HI0933_like"/>
    <property type="match status" value="1"/>
</dbReference>
<keyword evidence="7" id="KW-1185">Reference proteome</keyword>
<keyword evidence="2" id="KW-0285">Flavoprotein</keyword>
<dbReference type="InterPro" id="IPR057661">
    <property type="entry name" value="RsdA/BaiN/AoA(So)_Rossmann"/>
</dbReference>
<dbReference type="NCBIfam" id="TIGR00275">
    <property type="entry name" value="aminoacetone oxidase family FAD-binding enzyme"/>
    <property type="match status" value="1"/>
</dbReference>
<evidence type="ECO:0000256" key="1">
    <source>
        <dbReference type="ARBA" id="ARBA00001974"/>
    </source>
</evidence>
<dbReference type="InterPro" id="IPR004792">
    <property type="entry name" value="BaiN-like"/>
</dbReference>
<evidence type="ECO:0000313" key="7">
    <source>
        <dbReference type="Proteomes" id="UP001337723"/>
    </source>
</evidence>
<comment type="cofactor">
    <cofactor evidence="1">
        <name>FAD</name>
        <dbReference type="ChEBI" id="CHEBI:57692"/>
    </cofactor>
</comment>
<dbReference type="PANTHER" id="PTHR42887">
    <property type="entry name" value="OS12G0638800 PROTEIN"/>
    <property type="match status" value="1"/>
</dbReference>
<dbReference type="Proteomes" id="UP001337723">
    <property type="component" value="Chromosome"/>
</dbReference>